<organism evidence="2 3">
    <name type="scientific">Ascobolus immersus RN42</name>
    <dbReference type="NCBI Taxonomy" id="1160509"/>
    <lineage>
        <taxon>Eukaryota</taxon>
        <taxon>Fungi</taxon>
        <taxon>Dikarya</taxon>
        <taxon>Ascomycota</taxon>
        <taxon>Pezizomycotina</taxon>
        <taxon>Pezizomycetes</taxon>
        <taxon>Pezizales</taxon>
        <taxon>Ascobolaceae</taxon>
        <taxon>Ascobolus</taxon>
    </lineage>
</organism>
<name>A0A3N4INQ8_ASCIM</name>
<dbReference type="AlphaFoldDB" id="A0A3N4INQ8"/>
<dbReference type="Proteomes" id="UP000275078">
    <property type="component" value="Unassembled WGS sequence"/>
</dbReference>
<feature type="region of interest" description="Disordered" evidence="1">
    <location>
        <begin position="277"/>
        <end position="312"/>
    </location>
</feature>
<evidence type="ECO:0000313" key="2">
    <source>
        <dbReference type="EMBL" id="RPA87539.1"/>
    </source>
</evidence>
<gene>
    <name evidence="2" type="ORF">BJ508DRAFT_342245</name>
</gene>
<keyword evidence="3" id="KW-1185">Reference proteome</keyword>
<evidence type="ECO:0000313" key="3">
    <source>
        <dbReference type="Proteomes" id="UP000275078"/>
    </source>
</evidence>
<accession>A0A3N4INQ8</accession>
<feature type="compositionally biased region" description="Acidic residues" evidence="1">
    <location>
        <begin position="283"/>
        <end position="311"/>
    </location>
</feature>
<protein>
    <submittedName>
        <fullName evidence="2">Uncharacterized protein</fullName>
    </submittedName>
</protein>
<sequence>MVKKHGFNIQVLDSDGDPLREYGYNGTANIEDNQNVDRSDVYLEVPKPDQDQTFSIRITRTRPSDDAEYSFKATFDGVESALESSIYPADKELYITEISLLDEHKTRYLKHTLQFAKLPPGPVDTNSDIFGTIELCFCRVVSLDGPVRINNLKATVDQFRSRKRPFSAIDPDSATSSNVATPSTISSGKRQKCLAHALVPSGAISHSVELAKYTSSLRPSELTQILRVGDAKFRIVFHYRNRNALRALNVLPQSSKEVSPMDGLALLSAIRKLEKLTSRESDSDKDDSDHEDSDDEVELDVYSDDEDDGLNSDDLCKRLRAMVDKLMD</sequence>
<proteinExistence type="predicted"/>
<reference evidence="2 3" key="1">
    <citation type="journal article" date="2018" name="Nat. Ecol. Evol.">
        <title>Pezizomycetes genomes reveal the molecular basis of ectomycorrhizal truffle lifestyle.</title>
        <authorList>
            <person name="Murat C."/>
            <person name="Payen T."/>
            <person name="Noel B."/>
            <person name="Kuo A."/>
            <person name="Morin E."/>
            <person name="Chen J."/>
            <person name="Kohler A."/>
            <person name="Krizsan K."/>
            <person name="Balestrini R."/>
            <person name="Da Silva C."/>
            <person name="Montanini B."/>
            <person name="Hainaut M."/>
            <person name="Levati E."/>
            <person name="Barry K.W."/>
            <person name="Belfiori B."/>
            <person name="Cichocki N."/>
            <person name="Clum A."/>
            <person name="Dockter R.B."/>
            <person name="Fauchery L."/>
            <person name="Guy J."/>
            <person name="Iotti M."/>
            <person name="Le Tacon F."/>
            <person name="Lindquist E.A."/>
            <person name="Lipzen A."/>
            <person name="Malagnac F."/>
            <person name="Mello A."/>
            <person name="Molinier V."/>
            <person name="Miyauchi S."/>
            <person name="Poulain J."/>
            <person name="Riccioni C."/>
            <person name="Rubini A."/>
            <person name="Sitrit Y."/>
            <person name="Splivallo R."/>
            <person name="Traeger S."/>
            <person name="Wang M."/>
            <person name="Zifcakova L."/>
            <person name="Wipf D."/>
            <person name="Zambonelli A."/>
            <person name="Paolocci F."/>
            <person name="Nowrousian M."/>
            <person name="Ottonello S."/>
            <person name="Baldrian P."/>
            <person name="Spatafora J.W."/>
            <person name="Henrissat B."/>
            <person name="Nagy L.G."/>
            <person name="Aury J.M."/>
            <person name="Wincker P."/>
            <person name="Grigoriev I.V."/>
            <person name="Bonfante P."/>
            <person name="Martin F.M."/>
        </authorList>
    </citation>
    <scope>NUCLEOTIDE SEQUENCE [LARGE SCALE GENOMIC DNA]</scope>
    <source>
        <strain evidence="2 3">RN42</strain>
    </source>
</reference>
<evidence type="ECO:0000256" key="1">
    <source>
        <dbReference type="SAM" id="MobiDB-lite"/>
    </source>
</evidence>
<dbReference type="EMBL" id="ML119646">
    <property type="protein sequence ID" value="RPA87539.1"/>
    <property type="molecule type" value="Genomic_DNA"/>
</dbReference>